<dbReference type="Pfam" id="PF10990">
    <property type="entry name" value="DUF2809"/>
    <property type="match status" value="1"/>
</dbReference>
<reference evidence="3" key="1">
    <citation type="journal article" date="2019" name="Int. J. Syst. Evol. Microbiol.">
        <title>The Global Catalogue of Microorganisms (GCM) 10K type strain sequencing project: providing services to taxonomists for standard genome sequencing and annotation.</title>
        <authorList>
            <consortium name="The Broad Institute Genomics Platform"/>
            <consortium name="The Broad Institute Genome Sequencing Center for Infectious Disease"/>
            <person name="Wu L."/>
            <person name="Ma J."/>
        </authorList>
    </citation>
    <scope>NUCLEOTIDE SEQUENCE [LARGE SCALE GENOMIC DNA]</scope>
    <source>
        <strain evidence="3">JCM 3272</strain>
    </source>
</reference>
<name>A0ABP5TDG2_9ACTN</name>
<feature type="transmembrane region" description="Helical" evidence="1">
    <location>
        <begin position="61"/>
        <end position="78"/>
    </location>
</feature>
<keyword evidence="1" id="KW-0472">Membrane</keyword>
<evidence type="ECO:0000313" key="2">
    <source>
        <dbReference type="EMBL" id="GAA2348946.1"/>
    </source>
</evidence>
<feature type="transmembrane region" description="Helical" evidence="1">
    <location>
        <begin position="126"/>
        <end position="144"/>
    </location>
</feature>
<evidence type="ECO:0008006" key="4">
    <source>
        <dbReference type="Google" id="ProtNLM"/>
    </source>
</evidence>
<evidence type="ECO:0000313" key="3">
    <source>
        <dbReference type="Proteomes" id="UP001501444"/>
    </source>
</evidence>
<dbReference type="InterPro" id="IPR021257">
    <property type="entry name" value="DUF2809"/>
</dbReference>
<dbReference type="EMBL" id="BAAARV010000027">
    <property type="protein sequence ID" value="GAA2348946.1"/>
    <property type="molecule type" value="Genomic_DNA"/>
</dbReference>
<organism evidence="2 3">
    <name type="scientific">Dactylosporangium salmoneum</name>
    <dbReference type="NCBI Taxonomy" id="53361"/>
    <lineage>
        <taxon>Bacteria</taxon>
        <taxon>Bacillati</taxon>
        <taxon>Actinomycetota</taxon>
        <taxon>Actinomycetes</taxon>
        <taxon>Micromonosporales</taxon>
        <taxon>Micromonosporaceae</taxon>
        <taxon>Dactylosporangium</taxon>
    </lineage>
</organism>
<protein>
    <recommendedName>
        <fullName evidence="4">DUF2809 domain-containing protein</fullName>
    </recommendedName>
</protein>
<accession>A0ABP5TDG2</accession>
<dbReference type="Proteomes" id="UP001501444">
    <property type="component" value="Unassembled WGS sequence"/>
</dbReference>
<keyword evidence="1" id="KW-0812">Transmembrane</keyword>
<keyword evidence="1" id="KW-1133">Transmembrane helix</keyword>
<feature type="transmembrane region" description="Helical" evidence="1">
    <location>
        <begin position="20"/>
        <end position="40"/>
    </location>
</feature>
<evidence type="ECO:0000256" key="1">
    <source>
        <dbReference type="SAM" id="Phobius"/>
    </source>
</evidence>
<comment type="caution">
    <text evidence="2">The sequence shown here is derived from an EMBL/GenBank/DDBJ whole genome shotgun (WGS) entry which is preliminary data.</text>
</comment>
<gene>
    <name evidence="2" type="ORF">GCM10010170_037890</name>
</gene>
<proteinExistence type="predicted"/>
<keyword evidence="3" id="KW-1185">Reference proteome</keyword>
<sequence length="167" mass="18047">MLSLEEDSRATIPAVPLKHLRFRLSMLAAAAVFLAVALAIRALSAGSLYSNGRLEQYSGNALYASMTYAGTLFLWPPLRPLLAGGTALAWCWAMECFQLTGLPAELSAHSLLARLVLGVQFDPTDLLWYPAGIVPLVAVHQLLLRRVAIWCGWSSRPTGPTGSARGR</sequence>